<comment type="caution">
    <text evidence="1">The sequence shown here is derived from an EMBL/GenBank/DDBJ whole genome shotgun (WGS) entry which is preliminary data.</text>
</comment>
<reference evidence="1" key="1">
    <citation type="submission" date="2023-04" db="EMBL/GenBank/DDBJ databases">
        <title>A chromosome-level genome assembly of the parasitoid wasp Eretmocerus hayati.</title>
        <authorList>
            <person name="Zhong Y."/>
            <person name="Liu S."/>
            <person name="Liu Y."/>
        </authorList>
    </citation>
    <scope>NUCLEOTIDE SEQUENCE</scope>
    <source>
        <strain evidence="1">ZJU_SS_LIU_2023</strain>
    </source>
</reference>
<sequence>MYVDVEKLNPGQTAILRNGSRIQMGPSSCYCFVFISTGPTEANCSTALSLAMDKMIALNATAMQKVKDDFDEYGRLSADVLQDLVKSRSRRAELLREVDQIEGRRAQVKRE</sequence>
<protein>
    <submittedName>
        <fullName evidence="1">Uncharacterized protein</fullName>
    </submittedName>
</protein>
<evidence type="ECO:0000313" key="1">
    <source>
        <dbReference type="EMBL" id="KAJ8682368.1"/>
    </source>
</evidence>
<dbReference type="EMBL" id="CM056741">
    <property type="protein sequence ID" value="KAJ8682368.1"/>
    <property type="molecule type" value="Genomic_DNA"/>
</dbReference>
<accession>A0ACC2PH08</accession>
<organism evidence="1 2">
    <name type="scientific">Eretmocerus hayati</name>
    <dbReference type="NCBI Taxonomy" id="131215"/>
    <lineage>
        <taxon>Eukaryota</taxon>
        <taxon>Metazoa</taxon>
        <taxon>Ecdysozoa</taxon>
        <taxon>Arthropoda</taxon>
        <taxon>Hexapoda</taxon>
        <taxon>Insecta</taxon>
        <taxon>Pterygota</taxon>
        <taxon>Neoptera</taxon>
        <taxon>Endopterygota</taxon>
        <taxon>Hymenoptera</taxon>
        <taxon>Apocrita</taxon>
        <taxon>Proctotrupomorpha</taxon>
        <taxon>Chalcidoidea</taxon>
        <taxon>Aphelinidae</taxon>
        <taxon>Aphelininae</taxon>
        <taxon>Eretmocerus</taxon>
    </lineage>
</organism>
<keyword evidence="2" id="KW-1185">Reference proteome</keyword>
<gene>
    <name evidence="1" type="ORF">QAD02_018160</name>
</gene>
<evidence type="ECO:0000313" key="2">
    <source>
        <dbReference type="Proteomes" id="UP001239111"/>
    </source>
</evidence>
<proteinExistence type="predicted"/>
<name>A0ACC2PH08_9HYME</name>
<dbReference type="Proteomes" id="UP001239111">
    <property type="component" value="Chromosome 1"/>
</dbReference>